<name>A0A0N4WH96_HAEPC</name>
<dbReference type="EMBL" id="UZAF01017246">
    <property type="protein sequence ID" value="VDO39586.1"/>
    <property type="molecule type" value="Genomic_DNA"/>
</dbReference>
<keyword evidence="5" id="KW-0539">Nucleus</keyword>
<dbReference type="Proteomes" id="UP000268014">
    <property type="component" value="Unassembled WGS sequence"/>
</dbReference>
<keyword evidence="8" id="KW-1185">Reference proteome</keyword>
<evidence type="ECO:0000313" key="8">
    <source>
        <dbReference type="Proteomes" id="UP000268014"/>
    </source>
</evidence>
<dbReference type="InterPro" id="IPR029058">
    <property type="entry name" value="AB_hydrolase_fold"/>
</dbReference>
<keyword evidence="3" id="KW-1133">Transmembrane helix</keyword>
<gene>
    <name evidence="7" type="ORF">HPLM_LOCUS10237</name>
</gene>
<dbReference type="SUPFAM" id="SSF53474">
    <property type="entry name" value="alpha/beta-Hydrolases"/>
    <property type="match status" value="1"/>
</dbReference>
<comment type="similarity">
    <text evidence="1">Belongs to the TMEM53 family.</text>
</comment>
<evidence type="ECO:0000256" key="2">
    <source>
        <dbReference type="ARBA" id="ARBA00022692"/>
    </source>
</evidence>
<dbReference type="GO" id="GO:0005640">
    <property type="term" value="C:nuclear outer membrane"/>
    <property type="evidence" value="ECO:0007669"/>
    <property type="project" value="UniProtKB-SubCell"/>
</dbReference>
<keyword evidence="2" id="KW-0812">Transmembrane</keyword>
<dbReference type="OMA" id="LVMNHVY"/>
<protein>
    <submittedName>
        <fullName evidence="9">AB hydrolase-1 domain-containing protein</fullName>
    </submittedName>
</protein>
<evidence type="ECO:0000256" key="1">
    <source>
        <dbReference type="ARBA" id="ARBA00007387"/>
    </source>
</evidence>
<dbReference type="Gene3D" id="3.40.50.1820">
    <property type="entry name" value="alpha/beta hydrolase"/>
    <property type="match status" value="1"/>
</dbReference>
<dbReference type="Pfam" id="PF05705">
    <property type="entry name" value="DUF829"/>
    <property type="match status" value="1"/>
</dbReference>
<dbReference type="AlphaFoldDB" id="A0A0N4WH96"/>
<evidence type="ECO:0000256" key="4">
    <source>
        <dbReference type="ARBA" id="ARBA00023136"/>
    </source>
</evidence>
<evidence type="ECO:0000256" key="6">
    <source>
        <dbReference type="ARBA" id="ARBA00034303"/>
    </source>
</evidence>
<evidence type="ECO:0000313" key="7">
    <source>
        <dbReference type="EMBL" id="VDO39586.1"/>
    </source>
</evidence>
<sequence>MQNLQKAVSVLVKPTCPSNFPFSSEKTTVLLLGWAAARDEHLSKYSKIYEKEGFTTLRFTSPFTGHRRDLKYSRDVSGVVDNLRSVLGQNDTRLALHLFSMNGVYTLCALMLQYPELNVLERSDGIVFDSCPVVFDSSSPKSFTHLADAISRTALKKASIATRIQFLMWRVYFAIGVRMFVAEQFARSLMGMDLSNFTPYHFIRDHPSMPQNLSFIYSDRDSICPPRTISDFHDHMAKTGRNVDVLRLTDSDHVEHFKKYPFEYVTVVQRFLASLEQLHRSSNADEPSGILPQKQRAQL</sequence>
<dbReference type="PANTHER" id="PTHR12265:SF30">
    <property type="entry name" value="TRANSMEMBRANE PROTEIN 53"/>
    <property type="match status" value="1"/>
</dbReference>
<dbReference type="InterPro" id="IPR008547">
    <property type="entry name" value="DUF829_TMEM53"/>
</dbReference>
<reference evidence="7 8" key="2">
    <citation type="submission" date="2018-11" db="EMBL/GenBank/DDBJ databases">
        <authorList>
            <consortium name="Pathogen Informatics"/>
        </authorList>
    </citation>
    <scope>NUCLEOTIDE SEQUENCE [LARGE SCALE GENOMIC DNA]</scope>
    <source>
        <strain evidence="7 8">MHpl1</strain>
    </source>
</reference>
<organism evidence="9">
    <name type="scientific">Haemonchus placei</name>
    <name type="common">Barber's pole worm</name>
    <dbReference type="NCBI Taxonomy" id="6290"/>
    <lineage>
        <taxon>Eukaryota</taxon>
        <taxon>Metazoa</taxon>
        <taxon>Ecdysozoa</taxon>
        <taxon>Nematoda</taxon>
        <taxon>Chromadorea</taxon>
        <taxon>Rhabditida</taxon>
        <taxon>Rhabditina</taxon>
        <taxon>Rhabditomorpha</taxon>
        <taxon>Strongyloidea</taxon>
        <taxon>Trichostrongylidae</taxon>
        <taxon>Haemonchus</taxon>
    </lineage>
</organism>
<evidence type="ECO:0000313" key="9">
    <source>
        <dbReference type="WBParaSite" id="HPLM_0001024501-mRNA-1"/>
    </source>
</evidence>
<comment type="subcellular location">
    <subcellularLocation>
        <location evidence="6">Nucleus outer membrane</location>
        <topology evidence="6">Single-pass membrane protein</topology>
    </subcellularLocation>
</comment>
<accession>A0A0N4WH96</accession>
<proteinExistence type="inferred from homology"/>
<evidence type="ECO:0000256" key="5">
    <source>
        <dbReference type="ARBA" id="ARBA00023242"/>
    </source>
</evidence>
<dbReference type="OrthoDB" id="77878at2759"/>
<dbReference type="PANTHER" id="PTHR12265">
    <property type="entry name" value="TRANSMEMBRANE PROTEIN 53"/>
    <property type="match status" value="1"/>
</dbReference>
<dbReference type="WBParaSite" id="HPLM_0001024501-mRNA-1">
    <property type="protein sequence ID" value="HPLM_0001024501-mRNA-1"/>
    <property type="gene ID" value="HPLM_0001024501"/>
</dbReference>
<evidence type="ECO:0000256" key="3">
    <source>
        <dbReference type="ARBA" id="ARBA00022989"/>
    </source>
</evidence>
<keyword evidence="4" id="KW-0472">Membrane</keyword>
<reference evidence="9" key="1">
    <citation type="submission" date="2017-02" db="UniProtKB">
        <authorList>
            <consortium name="WormBaseParasite"/>
        </authorList>
    </citation>
    <scope>IDENTIFICATION</scope>
</reference>